<sequence>MPTYALLPVVVHGLGSVDWQRVLRRTGMPFRSPAADPGRSVLAVLGSATGGVLASACAAVALGAVTGVPPQGSPAARAGAGWSALVPFPVLGPAAGAYGDASLAWRWASAGTRDPSLAAVRAGVGVAVHGLVHATVGAAVERTLDALLPDPPRPPAAQPATRLNVVGPDVQDTGAGPEGFVVYLDGVGRCERRTTPVGRGLAAALAERLPRWTVVLSLMPNDVTQEPAWNRPVTGRMWRRLHRLSPVTTLVRGVWEAVVAVDPRYRERLAEEHTRHVVQHLVAAGYAVGSGAPVVLVGLSGGAQTALRVASEVARSLGGAPLDVVTLGAFADGGADLDGVRRVHSVVSWGDPAELLPVLLFPSRWTALGVGAWRRAKVAGTVVVRRHDFATHIGPGGYLSPTAHAPDGRTRLAQAADVVAAAARQLLADRTRVPST</sequence>
<reference evidence="2" key="1">
    <citation type="journal article" date="2019" name="Int. J. Syst. Evol. Microbiol.">
        <title>The Global Catalogue of Microorganisms (GCM) 10K type strain sequencing project: providing services to taxonomists for standard genome sequencing and annotation.</title>
        <authorList>
            <consortium name="The Broad Institute Genomics Platform"/>
            <consortium name="The Broad Institute Genome Sequencing Center for Infectious Disease"/>
            <person name="Wu L."/>
            <person name="Ma J."/>
        </authorList>
    </citation>
    <scope>NUCLEOTIDE SEQUENCE [LARGE SCALE GENOMIC DNA]</scope>
    <source>
        <strain evidence="2">NCAIM B.02333</strain>
    </source>
</reference>
<name>A0ABV7WGE4_9MICO</name>
<proteinExistence type="predicted"/>
<keyword evidence="2" id="KW-1185">Reference proteome</keyword>
<gene>
    <name evidence="1" type="ORF">ACFOLH_06690</name>
</gene>
<organism evidence="1 2">
    <name type="scientific">Aquipuribacter hungaricus</name>
    <dbReference type="NCBI Taxonomy" id="545624"/>
    <lineage>
        <taxon>Bacteria</taxon>
        <taxon>Bacillati</taxon>
        <taxon>Actinomycetota</taxon>
        <taxon>Actinomycetes</taxon>
        <taxon>Micrococcales</taxon>
        <taxon>Intrasporangiaceae</taxon>
        <taxon>Aquipuribacter</taxon>
    </lineage>
</organism>
<accession>A0ABV7WGE4</accession>
<dbReference type="InterPro" id="IPR029058">
    <property type="entry name" value="AB_hydrolase_fold"/>
</dbReference>
<evidence type="ECO:0000313" key="2">
    <source>
        <dbReference type="Proteomes" id="UP001595685"/>
    </source>
</evidence>
<dbReference type="Proteomes" id="UP001595685">
    <property type="component" value="Unassembled WGS sequence"/>
</dbReference>
<evidence type="ECO:0008006" key="3">
    <source>
        <dbReference type="Google" id="ProtNLM"/>
    </source>
</evidence>
<comment type="caution">
    <text evidence="1">The sequence shown here is derived from an EMBL/GenBank/DDBJ whole genome shotgun (WGS) entry which is preliminary data.</text>
</comment>
<protein>
    <recommendedName>
        <fullName evidence="3">Alpha/beta hydrolase family protein</fullName>
    </recommendedName>
</protein>
<dbReference type="SUPFAM" id="SSF53474">
    <property type="entry name" value="alpha/beta-Hydrolases"/>
    <property type="match status" value="1"/>
</dbReference>
<evidence type="ECO:0000313" key="1">
    <source>
        <dbReference type="EMBL" id="MFC3688027.1"/>
    </source>
</evidence>
<dbReference type="EMBL" id="JBHRWW010000003">
    <property type="protein sequence ID" value="MFC3688027.1"/>
    <property type="molecule type" value="Genomic_DNA"/>
</dbReference>
<dbReference type="RefSeq" id="WP_376983870.1">
    <property type="nucleotide sequence ID" value="NZ_JBHRWW010000003.1"/>
</dbReference>